<dbReference type="AlphaFoldDB" id="A0A1X2H5X7"/>
<dbReference type="InParanoid" id="A0A1X2H5X7"/>
<evidence type="ECO:0000256" key="1">
    <source>
        <dbReference type="SAM" id="Phobius"/>
    </source>
</evidence>
<evidence type="ECO:0000313" key="3">
    <source>
        <dbReference type="Proteomes" id="UP000242180"/>
    </source>
</evidence>
<gene>
    <name evidence="2" type="ORF">BCR43DRAFT_348452</name>
</gene>
<name>A0A1X2H5X7_SYNRA</name>
<feature type="transmembrane region" description="Helical" evidence="1">
    <location>
        <begin position="43"/>
        <end position="60"/>
    </location>
</feature>
<keyword evidence="1" id="KW-1133">Transmembrane helix</keyword>
<dbReference type="Proteomes" id="UP000242180">
    <property type="component" value="Unassembled WGS sequence"/>
</dbReference>
<evidence type="ECO:0000313" key="2">
    <source>
        <dbReference type="EMBL" id="ORY93864.1"/>
    </source>
</evidence>
<keyword evidence="1" id="KW-0472">Membrane</keyword>
<accession>A0A1X2H5X7</accession>
<sequence>MGGVQSADQGRFGFHVLKVCDGLVFVCLDIQVMYPIRSRRTRLLFMLALINSLTTLSPLTELPW</sequence>
<comment type="caution">
    <text evidence="2">The sequence shown here is derived from an EMBL/GenBank/DDBJ whole genome shotgun (WGS) entry which is preliminary data.</text>
</comment>
<dbReference type="EMBL" id="MCGN01000008">
    <property type="protein sequence ID" value="ORY93864.1"/>
    <property type="molecule type" value="Genomic_DNA"/>
</dbReference>
<proteinExistence type="predicted"/>
<protein>
    <submittedName>
        <fullName evidence="2">Uncharacterized protein</fullName>
    </submittedName>
</protein>
<organism evidence="2 3">
    <name type="scientific">Syncephalastrum racemosum</name>
    <name type="common">Filamentous fungus</name>
    <dbReference type="NCBI Taxonomy" id="13706"/>
    <lineage>
        <taxon>Eukaryota</taxon>
        <taxon>Fungi</taxon>
        <taxon>Fungi incertae sedis</taxon>
        <taxon>Mucoromycota</taxon>
        <taxon>Mucoromycotina</taxon>
        <taxon>Mucoromycetes</taxon>
        <taxon>Mucorales</taxon>
        <taxon>Syncephalastraceae</taxon>
        <taxon>Syncephalastrum</taxon>
    </lineage>
</organism>
<reference evidence="2 3" key="1">
    <citation type="submission" date="2016-07" db="EMBL/GenBank/DDBJ databases">
        <title>Pervasive Adenine N6-methylation of Active Genes in Fungi.</title>
        <authorList>
            <consortium name="DOE Joint Genome Institute"/>
            <person name="Mondo S.J."/>
            <person name="Dannebaum R.O."/>
            <person name="Kuo R.C."/>
            <person name="Labutti K."/>
            <person name="Haridas S."/>
            <person name="Kuo A."/>
            <person name="Salamov A."/>
            <person name="Ahrendt S.R."/>
            <person name="Lipzen A."/>
            <person name="Sullivan W."/>
            <person name="Andreopoulos W.B."/>
            <person name="Clum A."/>
            <person name="Lindquist E."/>
            <person name="Daum C."/>
            <person name="Ramamoorthy G.K."/>
            <person name="Gryganskyi A."/>
            <person name="Culley D."/>
            <person name="Magnuson J.K."/>
            <person name="James T.Y."/>
            <person name="O'Malley M.A."/>
            <person name="Stajich J.E."/>
            <person name="Spatafora J.W."/>
            <person name="Visel A."/>
            <person name="Grigoriev I.V."/>
        </authorList>
    </citation>
    <scope>NUCLEOTIDE SEQUENCE [LARGE SCALE GENOMIC DNA]</scope>
    <source>
        <strain evidence="2 3">NRRL 2496</strain>
    </source>
</reference>
<keyword evidence="3" id="KW-1185">Reference proteome</keyword>
<keyword evidence="1" id="KW-0812">Transmembrane</keyword>